<dbReference type="HOGENOM" id="CLU_032473_2_1_6"/>
<evidence type="ECO:0000313" key="13">
    <source>
        <dbReference type="Proteomes" id="UP000010290"/>
    </source>
</evidence>
<keyword evidence="9" id="KW-0998">Cell outer membrane</keyword>
<evidence type="ECO:0000256" key="1">
    <source>
        <dbReference type="ARBA" id="ARBA00004571"/>
    </source>
</evidence>
<dbReference type="Proteomes" id="UP000010290">
    <property type="component" value="Chromosome"/>
</dbReference>
<dbReference type="InterPro" id="IPR050286">
    <property type="entry name" value="G_neg_Bact_CarbUptk_Porin"/>
</dbReference>
<feature type="coiled-coil region" evidence="10">
    <location>
        <begin position="33"/>
        <end position="60"/>
    </location>
</feature>
<comment type="subcellular location">
    <subcellularLocation>
        <location evidence="1">Cell outer membrane</location>
        <topology evidence="1">Multi-pass membrane protein</topology>
    </subcellularLocation>
</comment>
<reference evidence="12 13" key="1">
    <citation type="journal article" date="2012" name="BMC Genomics">
        <title>Comparative genomics of bacteria in the genus Providencia isolated from wild Drosophila melanogaster.</title>
        <authorList>
            <person name="Galac M.R."/>
            <person name="Lazzaro B.P."/>
        </authorList>
    </citation>
    <scope>NUCLEOTIDE SEQUENCE [LARGE SCALE GENOMIC DNA]</scope>
    <source>
        <strain evidence="12 13">DSM 19967</strain>
    </source>
</reference>
<keyword evidence="3" id="KW-0813">Transport</keyword>
<evidence type="ECO:0000256" key="9">
    <source>
        <dbReference type="ARBA" id="ARBA00023237"/>
    </source>
</evidence>
<dbReference type="GO" id="GO:0009279">
    <property type="term" value="C:cell outer membrane"/>
    <property type="evidence" value="ECO:0007669"/>
    <property type="project" value="UniProtKB-SubCell"/>
</dbReference>
<dbReference type="GO" id="GO:0006811">
    <property type="term" value="P:monoatomic ion transport"/>
    <property type="evidence" value="ECO:0007669"/>
    <property type="project" value="UniProtKB-KW"/>
</dbReference>
<dbReference type="InterPro" id="IPR036998">
    <property type="entry name" value="Porin_LamB_sf"/>
</dbReference>
<feature type="chain" id="PRO_5003923618" evidence="11">
    <location>
        <begin position="25"/>
        <end position="539"/>
    </location>
</feature>
<evidence type="ECO:0000256" key="4">
    <source>
        <dbReference type="ARBA" id="ARBA00022452"/>
    </source>
</evidence>
<dbReference type="InterPro" id="IPR003192">
    <property type="entry name" value="Porin_LamB"/>
</dbReference>
<keyword evidence="13" id="KW-1185">Reference proteome</keyword>
<evidence type="ECO:0000256" key="3">
    <source>
        <dbReference type="ARBA" id="ARBA00022448"/>
    </source>
</evidence>
<organism evidence="12 13">
    <name type="scientific">Providencia sneebia DSM 19967</name>
    <dbReference type="NCBI Taxonomy" id="1141660"/>
    <lineage>
        <taxon>Bacteria</taxon>
        <taxon>Pseudomonadati</taxon>
        <taxon>Pseudomonadota</taxon>
        <taxon>Gammaproteobacteria</taxon>
        <taxon>Enterobacterales</taxon>
        <taxon>Morganellaceae</taxon>
        <taxon>Providencia</taxon>
    </lineage>
</organism>
<proteinExistence type="inferred from homology"/>
<dbReference type="GO" id="GO:0015774">
    <property type="term" value="P:polysaccharide transport"/>
    <property type="evidence" value="ECO:0007669"/>
    <property type="project" value="TreeGrafter"/>
</dbReference>
<evidence type="ECO:0000256" key="8">
    <source>
        <dbReference type="ARBA" id="ARBA00023136"/>
    </source>
</evidence>
<evidence type="ECO:0000256" key="5">
    <source>
        <dbReference type="ARBA" id="ARBA00022692"/>
    </source>
</evidence>
<comment type="caution">
    <text evidence="12">The sequence shown here is derived from an EMBL/GenBank/DDBJ whole genome shotgun (WGS) entry which is preliminary data.</text>
</comment>
<name>K8WMD4_9GAMM</name>
<evidence type="ECO:0000256" key="7">
    <source>
        <dbReference type="ARBA" id="ARBA00023114"/>
    </source>
</evidence>
<evidence type="ECO:0000256" key="6">
    <source>
        <dbReference type="ARBA" id="ARBA00023065"/>
    </source>
</evidence>
<sequence>MHYNNKKTIAVLISLSLIPALSNANQLTQEQRIELLEKALLKNQQELESAKLEINKLKKNSSQLATPENNSPSQLELEKSNKSFELSANNQITVQDNNANTAHISMRDLSKFIKDDIGFSYTGYLRAGWAATNQGSADGYAAGSLGRFGNEHSGWFDLTLSQRVYNQNGKQAHAVVNFDGNVGQQYNDAWFGDTNNENILQFNELYLNTRGFLSFAPEADFWVGKNKLPEYEIQMLDWKTTTTDVAGAIGLENLQIGPGLVDISLSRNDVNVYGIDKNSDFGVNTKSSTKVNTNSIDVRYREIPLWENAHFSAMAKYAQPNETSHQKIDREQDKYFRVKNSWMTTAIIHQDLSQNGFNEFTLQVANNSYASSFANFSGASNSMANGRNYYGYHTNGTAWRLISQGEMYPFDNIVIANALVYSKGHNIYSYETGKNTNFDSLRTVVRPAWIWDQYNQTGVELGWFKQNNTDTNNQKKTESAWKATLYHAIKVDTSLLTSRPEIRFYGTWINILDNQLSHYQFPNEKEDQFSLGVQAEVWW</sequence>
<comment type="similarity">
    <text evidence="2">Belongs to the porin LamB (TC 1.B.3) family.</text>
</comment>
<dbReference type="PANTHER" id="PTHR38762">
    <property type="entry name" value="CRYPTIC OUTER MEMBRANE PORIN BGLH-RELATED"/>
    <property type="match status" value="1"/>
</dbReference>
<evidence type="ECO:0000256" key="11">
    <source>
        <dbReference type="SAM" id="SignalP"/>
    </source>
</evidence>
<keyword evidence="5" id="KW-0812">Transmembrane</keyword>
<accession>K8WMD4</accession>
<evidence type="ECO:0000313" key="12">
    <source>
        <dbReference type="EMBL" id="EKT57310.1"/>
    </source>
</evidence>
<keyword evidence="8" id="KW-0472">Membrane</keyword>
<dbReference type="GO" id="GO:0015144">
    <property type="term" value="F:carbohydrate transmembrane transporter activity"/>
    <property type="evidence" value="ECO:0007669"/>
    <property type="project" value="TreeGrafter"/>
</dbReference>
<dbReference type="OrthoDB" id="106611at2"/>
<dbReference type="SUPFAM" id="SSF56935">
    <property type="entry name" value="Porins"/>
    <property type="match status" value="1"/>
</dbReference>
<dbReference type="GO" id="GO:0015288">
    <property type="term" value="F:porin activity"/>
    <property type="evidence" value="ECO:0007669"/>
    <property type="project" value="UniProtKB-KW"/>
</dbReference>
<protein>
    <submittedName>
        <fullName evidence="12">LamB family porin</fullName>
    </submittedName>
</protein>
<keyword evidence="11" id="KW-0732">Signal</keyword>
<keyword evidence="4" id="KW-1134">Transmembrane beta strand</keyword>
<feature type="signal peptide" evidence="11">
    <location>
        <begin position="1"/>
        <end position="24"/>
    </location>
</feature>
<dbReference type="PANTHER" id="PTHR38762:SF1">
    <property type="entry name" value="CRYPTIC OUTER MEMBRANE PORIN BGLH-RELATED"/>
    <property type="match status" value="1"/>
</dbReference>
<dbReference type="CDD" id="cd01346">
    <property type="entry name" value="Maltoporin-like"/>
    <property type="match status" value="1"/>
</dbReference>
<keyword evidence="7" id="KW-0626">Porin</keyword>
<evidence type="ECO:0000256" key="10">
    <source>
        <dbReference type="SAM" id="Coils"/>
    </source>
</evidence>
<dbReference type="RefSeq" id="WP_008915422.1">
    <property type="nucleotide sequence ID" value="NZ_CM001773.1"/>
</dbReference>
<dbReference type="Pfam" id="PF02264">
    <property type="entry name" value="LamB"/>
    <property type="match status" value="1"/>
</dbReference>
<gene>
    <name evidence="12" type="ORF">OO7_07975</name>
</gene>
<dbReference type="PATRIC" id="fig|1141660.3.peg.1595"/>
<dbReference type="AlphaFoldDB" id="K8WMD4"/>
<keyword evidence="6" id="KW-0406">Ion transport</keyword>
<keyword evidence="10" id="KW-0175">Coiled coil</keyword>
<dbReference type="EMBL" id="AKKN01000008">
    <property type="protein sequence ID" value="EKT57310.1"/>
    <property type="molecule type" value="Genomic_DNA"/>
</dbReference>
<evidence type="ECO:0000256" key="2">
    <source>
        <dbReference type="ARBA" id="ARBA00007055"/>
    </source>
</evidence>
<dbReference type="Gene3D" id="2.40.170.10">
    <property type="entry name" value="Porin, LamB type"/>
    <property type="match status" value="1"/>
</dbReference>
<dbReference type="GO" id="GO:0046930">
    <property type="term" value="C:pore complex"/>
    <property type="evidence" value="ECO:0007669"/>
    <property type="project" value="UniProtKB-KW"/>
</dbReference>